<dbReference type="GO" id="GO:0140098">
    <property type="term" value="F:catalytic activity, acting on RNA"/>
    <property type="evidence" value="ECO:0007669"/>
    <property type="project" value="UniProtKB-ARBA"/>
</dbReference>
<organism evidence="6 7">
    <name type="scientific">Butyrivibrio proteoclasticus</name>
    <dbReference type="NCBI Taxonomy" id="43305"/>
    <lineage>
        <taxon>Bacteria</taxon>
        <taxon>Bacillati</taxon>
        <taxon>Bacillota</taxon>
        <taxon>Clostridia</taxon>
        <taxon>Lachnospirales</taxon>
        <taxon>Lachnospiraceae</taxon>
        <taxon>Butyrivibrio</taxon>
    </lineage>
</organism>
<dbReference type="EMBL" id="FOXO01000007">
    <property type="protein sequence ID" value="SFP75435.1"/>
    <property type="molecule type" value="Genomic_DNA"/>
</dbReference>
<evidence type="ECO:0000256" key="2">
    <source>
        <dbReference type="ARBA" id="ARBA00010876"/>
    </source>
</evidence>
<evidence type="ECO:0000313" key="7">
    <source>
        <dbReference type="Proteomes" id="UP000182624"/>
    </source>
</evidence>
<dbReference type="GO" id="GO:0009982">
    <property type="term" value="F:pseudouridine synthase activity"/>
    <property type="evidence" value="ECO:0007669"/>
    <property type="project" value="InterPro"/>
</dbReference>
<sequence length="317" mass="36425">MPVILFLVIMLRMNNSYREIRFKLKIEDGVMRAGDIMRERLKLSSREVTRCKLFEDGVMCEGKAVRIIDEIKPGQELVVRIYEDTDNASEIVPSDDPIDIVYEDEDIVVVNKQGNVVVHPSYCHFTDSLSNALMGYYNRTGQNHVIRVIGRLDRETSGLIIFAKNRYSAALLSEQCLDMSRRKEYLALCDGVFSEKQGTIDAPIWENPKEKMVREVRDDGKRAVTHYKVEKQFDDFALVRLKLDTGRTHQIRVHMSYIGHPLLGDSLYGKEIADNHGMERAALHACELLFLQPISGQELRFLAPMPDDMKMVIKNEE</sequence>
<feature type="domain" description="Pseudouridine synthase RsuA/RluA-like" evidence="5">
    <location>
        <begin position="106"/>
        <end position="256"/>
    </location>
</feature>
<evidence type="ECO:0000256" key="4">
    <source>
        <dbReference type="RuleBase" id="RU362028"/>
    </source>
</evidence>
<keyword evidence="7" id="KW-1185">Reference proteome</keyword>
<reference evidence="7" key="1">
    <citation type="submission" date="2016-10" db="EMBL/GenBank/DDBJ databases">
        <authorList>
            <person name="Varghese N."/>
            <person name="Submissions S."/>
        </authorList>
    </citation>
    <scope>NUCLEOTIDE SEQUENCE [LARGE SCALE GENOMIC DNA]</scope>
    <source>
        <strain evidence="7">P18</strain>
    </source>
</reference>
<comment type="function">
    <text evidence="4">Responsible for synthesis of pseudouridine from uracil.</text>
</comment>
<dbReference type="OrthoDB" id="9773999at2"/>
<comment type="catalytic activity">
    <reaction evidence="1 4">
        <text>a uridine in RNA = a pseudouridine in RNA</text>
        <dbReference type="Rhea" id="RHEA:48348"/>
        <dbReference type="Rhea" id="RHEA-COMP:12068"/>
        <dbReference type="Rhea" id="RHEA-COMP:12069"/>
        <dbReference type="ChEBI" id="CHEBI:65314"/>
        <dbReference type="ChEBI" id="CHEBI:65315"/>
    </reaction>
</comment>
<protein>
    <recommendedName>
        <fullName evidence="4">Pseudouridine synthase</fullName>
        <ecNumber evidence="4">5.4.99.-</ecNumber>
    </recommendedName>
</protein>
<dbReference type="PANTHER" id="PTHR21600">
    <property type="entry name" value="MITOCHONDRIAL RNA PSEUDOURIDINE SYNTHASE"/>
    <property type="match status" value="1"/>
</dbReference>
<evidence type="ECO:0000259" key="5">
    <source>
        <dbReference type="Pfam" id="PF00849"/>
    </source>
</evidence>
<feature type="active site" evidence="3">
    <location>
        <position position="153"/>
    </location>
</feature>
<proteinExistence type="inferred from homology"/>
<dbReference type="AlphaFoldDB" id="A0A1I5SXC9"/>
<name>A0A1I5SXC9_9FIRM</name>
<comment type="similarity">
    <text evidence="2 4">Belongs to the pseudouridine synthase RluA family.</text>
</comment>
<dbReference type="Gene3D" id="3.30.2350.10">
    <property type="entry name" value="Pseudouridine synthase"/>
    <property type="match status" value="1"/>
</dbReference>
<dbReference type="InterPro" id="IPR020103">
    <property type="entry name" value="PsdUridine_synth_cat_dom_sf"/>
</dbReference>
<dbReference type="CDD" id="cd02869">
    <property type="entry name" value="PseudoU_synth_RluA_like"/>
    <property type="match status" value="1"/>
</dbReference>
<gene>
    <name evidence="6" type="ORF">SAMN04487928_107112</name>
</gene>
<dbReference type="EC" id="5.4.99.-" evidence="4"/>
<dbReference type="Pfam" id="PF00849">
    <property type="entry name" value="PseudoU_synth_2"/>
    <property type="match status" value="1"/>
</dbReference>
<dbReference type="PANTHER" id="PTHR21600:SF44">
    <property type="entry name" value="RIBOSOMAL LARGE SUBUNIT PSEUDOURIDINE SYNTHASE D"/>
    <property type="match status" value="1"/>
</dbReference>
<dbReference type="GO" id="GO:0003723">
    <property type="term" value="F:RNA binding"/>
    <property type="evidence" value="ECO:0007669"/>
    <property type="project" value="InterPro"/>
</dbReference>
<dbReference type="GO" id="GO:0000455">
    <property type="term" value="P:enzyme-directed rRNA pseudouridine synthesis"/>
    <property type="evidence" value="ECO:0007669"/>
    <property type="project" value="TreeGrafter"/>
</dbReference>
<dbReference type="NCBIfam" id="TIGR00005">
    <property type="entry name" value="rluA_subfam"/>
    <property type="match status" value="1"/>
</dbReference>
<keyword evidence="4" id="KW-0413">Isomerase</keyword>
<dbReference type="InterPro" id="IPR006225">
    <property type="entry name" value="PsdUridine_synth_RluC/D"/>
</dbReference>
<evidence type="ECO:0000256" key="3">
    <source>
        <dbReference type="PIRSR" id="PIRSR606225-1"/>
    </source>
</evidence>
<evidence type="ECO:0000256" key="1">
    <source>
        <dbReference type="ARBA" id="ARBA00000073"/>
    </source>
</evidence>
<evidence type="ECO:0000313" key="6">
    <source>
        <dbReference type="EMBL" id="SFP75435.1"/>
    </source>
</evidence>
<dbReference type="InterPro" id="IPR006145">
    <property type="entry name" value="PsdUridine_synth_RsuA/RluA"/>
</dbReference>
<accession>A0A1I5SXC9</accession>
<dbReference type="SUPFAM" id="SSF55120">
    <property type="entry name" value="Pseudouridine synthase"/>
    <property type="match status" value="1"/>
</dbReference>
<dbReference type="Proteomes" id="UP000182624">
    <property type="component" value="Unassembled WGS sequence"/>
</dbReference>
<dbReference type="InterPro" id="IPR050188">
    <property type="entry name" value="RluA_PseudoU_synthase"/>
</dbReference>